<dbReference type="Gramene" id="OB03G46030.1">
    <property type="protein sequence ID" value="OB03G46030.1"/>
    <property type="gene ID" value="OB03G46030"/>
</dbReference>
<feature type="domain" description="ADF-H" evidence="3">
    <location>
        <begin position="57"/>
        <end position="197"/>
    </location>
</feature>
<keyword evidence="2" id="KW-0009">Actin-binding</keyword>
<dbReference type="OMA" id="HICMRAN"/>
<dbReference type="InterPro" id="IPR017904">
    <property type="entry name" value="ADF/Cofilin"/>
</dbReference>
<dbReference type="GO" id="GO:0030042">
    <property type="term" value="P:actin filament depolymerization"/>
    <property type="evidence" value="ECO:0007669"/>
    <property type="project" value="InterPro"/>
</dbReference>
<dbReference type="Gene3D" id="3.40.20.10">
    <property type="entry name" value="Severin"/>
    <property type="match status" value="1"/>
</dbReference>
<dbReference type="SMART" id="SM00102">
    <property type="entry name" value="ADF"/>
    <property type="match status" value="1"/>
</dbReference>
<dbReference type="AlphaFoldDB" id="J3LU77"/>
<accession>J3LU77</accession>
<evidence type="ECO:0000259" key="3">
    <source>
        <dbReference type="PROSITE" id="PS51263"/>
    </source>
</evidence>
<evidence type="ECO:0000256" key="1">
    <source>
        <dbReference type="ARBA" id="ARBA00006844"/>
    </source>
</evidence>
<dbReference type="HOGENOM" id="CLU_094004_2_0_1"/>
<dbReference type="STRING" id="4533.J3LU77"/>
<dbReference type="eggNOG" id="KOG1735">
    <property type="taxonomic scope" value="Eukaryota"/>
</dbReference>
<dbReference type="GO" id="GO:0015629">
    <property type="term" value="C:actin cytoskeleton"/>
    <property type="evidence" value="ECO:0007669"/>
    <property type="project" value="InterPro"/>
</dbReference>
<dbReference type="InterPro" id="IPR002108">
    <property type="entry name" value="ADF-H"/>
</dbReference>
<comment type="similarity">
    <text evidence="1">Belongs to the actin-binding proteins ADF family.</text>
</comment>
<sequence>MSCNFNMNSAVVNSEWSCSTELGVNSAIICSLFQNSELDLMEHICMRANVQANAASGVTVSEECKARFQELRLGRAHRFVVFKIDDAAQQVVVDKVGPRDAGFDELTASLPADDCRYAVYDHDFTVSESTAAGEGGEAARSKIFFVSWSPATADVRSKMVYASSNEGFKKELDGVQIDVQATEPSELTLDVLKDHTN</sequence>
<dbReference type="PANTHER" id="PTHR11913">
    <property type="entry name" value="COFILIN-RELATED"/>
    <property type="match status" value="1"/>
</dbReference>
<reference evidence="4" key="2">
    <citation type="submission" date="2013-04" db="UniProtKB">
        <authorList>
            <consortium name="EnsemblPlants"/>
        </authorList>
    </citation>
    <scope>IDENTIFICATION</scope>
</reference>
<dbReference type="PROSITE" id="PS51263">
    <property type="entry name" value="ADF_H"/>
    <property type="match status" value="1"/>
</dbReference>
<dbReference type="CDD" id="cd11286">
    <property type="entry name" value="ADF_cofilin_like"/>
    <property type="match status" value="1"/>
</dbReference>
<dbReference type="SUPFAM" id="SSF55753">
    <property type="entry name" value="Actin depolymerizing proteins"/>
    <property type="match status" value="1"/>
</dbReference>
<evidence type="ECO:0000313" key="5">
    <source>
        <dbReference type="Proteomes" id="UP000006038"/>
    </source>
</evidence>
<proteinExistence type="inferred from homology"/>
<dbReference type="EnsemblPlants" id="OB03G46030.1">
    <property type="protein sequence ID" value="OB03G46030.1"/>
    <property type="gene ID" value="OB03G46030"/>
</dbReference>
<name>J3LU77_ORYBR</name>
<dbReference type="Proteomes" id="UP000006038">
    <property type="component" value="Chromosome 3"/>
</dbReference>
<reference evidence="4" key="1">
    <citation type="journal article" date="2013" name="Nat. Commun.">
        <title>Whole-genome sequencing of Oryza brachyantha reveals mechanisms underlying Oryza genome evolution.</title>
        <authorList>
            <person name="Chen J."/>
            <person name="Huang Q."/>
            <person name="Gao D."/>
            <person name="Wang J."/>
            <person name="Lang Y."/>
            <person name="Liu T."/>
            <person name="Li B."/>
            <person name="Bai Z."/>
            <person name="Luis Goicoechea J."/>
            <person name="Liang C."/>
            <person name="Chen C."/>
            <person name="Zhang W."/>
            <person name="Sun S."/>
            <person name="Liao Y."/>
            <person name="Zhang X."/>
            <person name="Yang L."/>
            <person name="Song C."/>
            <person name="Wang M."/>
            <person name="Shi J."/>
            <person name="Liu G."/>
            <person name="Liu J."/>
            <person name="Zhou H."/>
            <person name="Zhou W."/>
            <person name="Yu Q."/>
            <person name="An N."/>
            <person name="Chen Y."/>
            <person name="Cai Q."/>
            <person name="Wang B."/>
            <person name="Liu B."/>
            <person name="Min J."/>
            <person name="Huang Y."/>
            <person name="Wu H."/>
            <person name="Li Z."/>
            <person name="Zhang Y."/>
            <person name="Yin Y."/>
            <person name="Song W."/>
            <person name="Jiang J."/>
            <person name="Jackson S.A."/>
            <person name="Wing R.A."/>
            <person name="Wang J."/>
            <person name="Chen M."/>
        </authorList>
    </citation>
    <scope>NUCLEOTIDE SEQUENCE [LARGE SCALE GENOMIC DNA]</scope>
    <source>
        <strain evidence="4">cv. IRGC 101232</strain>
    </source>
</reference>
<evidence type="ECO:0000313" key="4">
    <source>
        <dbReference type="EnsemblPlants" id="OB03G46030.1"/>
    </source>
</evidence>
<dbReference type="GO" id="GO:0003779">
    <property type="term" value="F:actin binding"/>
    <property type="evidence" value="ECO:0007669"/>
    <property type="project" value="UniProtKB-KW"/>
</dbReference>
<dbReference type="InterPro" id="IPR029006">
    <property type="entry name" value="ADF-H/Gelsolin-like_dom_sf"/>
</dbReference>
<protein>
    <recommendedName>
        <fullName evidence="3">ADF-H domain-containing protein</fullName>
    </recommendedName>
</protein>
<evidence type="ECO:0000256" key="2">
    <source>
        <dbReference type="ARBA" id="ARBA00023203"/>
    </source>
</evidence>
<organism evidence="4">
    <name type="scientific">Oryza brachyantha</name>
    <name type="common">malo sina</name>
    <dbReference type="NCBI Taxonomy" id="4533"/>
    <lineage>
        <taxon>Eukaryota</taxon>
        <taxon>Viridiplantae</taxon>
        <taxon>Streptophyta</taxon>
        <taxon>Embryophyta</taxon>
        <taxon>Tracheophyta</taxon>
        <taxon>Spermatophyta</taxon>
        <taxon>Magnoliopsida</taxon>
        <taxon>Liliopsida</taxon>
        <taxon>Poales</taxon>
        <taxon>Poaceae</taxon>
        <taxon>BOP clade</taxon>
        <taxon>Oryzoideae</taxon>
        <taxon>Oryzeae</taxon>
        <taxon>Oryzinae</taxon>
        <taxon>Oryza</taxon>
    </lineage>
</organism>
<keyword evidence="5" id="KW-1185">Reference proteome</keyword>
<dbReference type="Pfam" id="PF00241">
    <property type="entry name" value="Cofilin_ADF"/>
    <property type="match status" value="1"/>
</dbReference>